<name>A0ABP0E9X1_9ASCO</name>
<dbReference type="SMART" id="SM00248">
    <property type="entry name" value="ANK"/>
    <property type="match status" value="2"/>
</dbReference>
<dbReference type="EMBL" id="OZ004255">
    <property type="protein sequence ID" value="CAK7899495.1"/>
    <property type="molecule type" value="Genomic_DNA"/>
</dbReference>
<evidence type="ECO:0000313" key="6">
    <source>
        <dbReference type="EMBL" id="CAK7899495.1"/>
    </source>
</evidence>
<feature type="domain" description="HTH APSES-type" evidence="5">
    <location>
        <begin position="60"/>
        <end position="176"/>
    </location>
</feature>
<dbReference type="InterPro" id="IPR002110">
    <property type="entry name" value="Ankyrin_rpt"/>
</dbReference>
<evidence type="ECO:0000256" key="4">
    <source>
        <dbReference type="SAM" id="MobiDB-lite"/>
    </source>
</evidence>
<dbReference type="InterPro" id="IPR036770">
    <property type="entry name" value="Ankyrin_rpt-contain_sf"/>
</dbReference>
<feature type="repeat" description="ANK" evidence="3">
    <location>
        <begin position="450"/>
        <end position="482"/>
    </location>
</feature>
<evidence type="ECO:0000256" key="2">
    <source>
        <dbReference type="ARBA" id="ARBA00023043"/>
    </source>
</evidence>
<dbReference type="InterPro" id="IPR036887">
    <property type="entry name" value="HTH_APSES_sf"/>
</dbReference>
<organism evidence="6 7">
    <name type="scientific">[Candida] anglica</name>
    <dbReference type="NCBI Taxonomy" id="148631"/>
    <lineage>
        <taxon>Eukaryota</taxon>
        <taxon>Fungi</taxon>
        <taxon>Dikarya</taxon>
        <taxon>Ascomycota</taxon>
        <taxon>Saccharomycotina</taxon>
        <taxon>Pichiomycetes</taxon>
        <taxon>Debaryomycetaceae</taxon>
        <taxon>Kurtzmaniella</taxon>
    </lineage>
</organism>
<dbReference type="Pfam" id="PF04383">
    <property type="entry name" value="KilA-N"/>
    <property type="match status" value="1"/>
</dbReference>
<dbReference type="PROSITE" id="PS50297">
    <property type="entry name" value="ANK_REP_REGION"/>
    <property type="match status" value="1"/>
</dbReference>
<dbReference type="PROSITE" id="PS50088">
    <property type="entry name" value="ANK_REPEAT"/>
    <property type="match status" value="1"/>
</dbReference>
<proteinExistence type="predicted"/>
<keyword evidence="2 3" id="KW-0040">ANK repeat</keyword>
<dbReference type="InterPro" id="IPR018004">
    <property type="entry name" value="KilA/APSES_HTH"/>
</dbReference>
<dbReference type="InterPro" id="IPR051642">
    <property type="entry name" value="SWI6-like"/>
</dbReference>
<keyword evidence="1" id="KW-0677">Repeat</keyword>
<dbReference type="SUPFAM" id="SSF48403">
    <property type="entry name" value="Ankyrin repeat"/>
    <property type="match status" value="1"/>
</dbReference>
<feature type="region of interest" description="Disordered" evidence="4">
    <location>
        <begin position="553"/>
        <end position="574"/>
    </location>
</feature>
<dbReference type="Proteomes" id="UP001497600">
    <property type="component" value="Chromosome C"/>
</dbReference>
<evidence type="ECO:0000256" key="1">
    <source>
        <dbReference type="ARBA" id="ARBA00022737"/>
    </source>
</evidence>
<keyword evidence="7" id="KW-1185">Reference proteome</keyword>
<feature type="compositionally biased region" description="Low complexity" evidence="4">
    <location>
        <begin position="555"/>
        <end position="571"/>
    </location>
</feature>
<evidence type="ECO:0000313" key="7">
    <source>
        <dbReference type="Proteomes" id="UP001497600"/>
    </source>
</evidence>
<dbReference type="Gene3D" id="1.25.40.20">
    <property type="entry name" value="Ankyrin repeat-containing domain"/>
    <property type="match status" value="1"/>
</dbReference>
<dbReference type="PANTHER" id="PTHR43828">
    <property type="entry name" value="ASPARAGINASE"/>
    <property type="match status" value="1"/>
</dbReference>
<evidence type="ECO:0000256" key="3">
    <source>
        <dbReference type="PROSITE-ProRule" id="PRU00023"/>
    </source>
</evidence>
<gene>
    <name evidence="6" type="ORF">CAAN4_C02982</name>
</gene>
<dbReference type="Pfam" id="PF13606">
    <property type="entry name" value="Ank_3"/>
    <property type="match status" value="1"/>
</dbReference>
<reference evidence="6 7" key="1">
    <citation type="submission" date="2024-01" db="EMBL/GenBank/DDBJ databases">
        <authorList>
            <consortium name="Genoscope - CEA"/>
            <person name="William W."/>
        </authorList>
    </citation>
    <scope>NUCLEOTIDE SEQUENCE [LARGE SCALE GENOMIC DNA]</scope>
    <source>
        <strain evidence="6 7">29B2s-10</strain>
    </source>
</reference>
<dbReference type="SMART" id="SM01252">
    <property type="entry name" value="KilA-N"/>
    <property type="match status" value="1"/>
</dbReference>
<dbReference type="SUPFAM" id="SSF54616">
    <property type="entry name" value="DNA-binding domain of Mlu1-box binding protein MBP1"/>
    <property type="match status" value="1"/>
</dbReference>
<dbReference type="Gene3D" id="3.10.260.10">
    <property type="entry name" value="Transcription regulator HTH, APSES-type DNA-binding domain"/>
    <property type="match status" value="1"/>
</dbReference>
<protein>
    <recommendedName>
        <fullName evidence="5">HTH APSES-type domain-containing protein</fullName>
    </recommendedName>
</protein>
<dbReference type="InterPro" id="IPR003163">
    <property type="entry name" value="Tscrpt_reg_HTH_APSES-type"/>
</dbReference>
<accession>A0ABP0E9X1</accession>
<sequence length="781" mass="87890">MDSPVNVGDTTTNSILHRLQDTHLQEVASATISSATYSGQQVIQLALSLKDSFNNQNDNHTSSSIDTSPTISLKAPIKILRRVQDSYINITQLFDILIRLNLFSNSQVEKYLNNELLTNPQYSTKDIDDYRNHENPVLNGLWIPYDKAVTLAIKFDIYEFSKKLFLVDVHDFDKLPKQSITMGGKRRLYDESFDNQADAGLMGSPLKKQKVDHKANTETGSNLNSITTKSSSTSKDLLKHLSGSNPNIPYTLPPLNDPNILNPSMVSDLKLKYGEVFKRDDEKDSKLTFEDIETIFKQIISTGDLEHGTLVADIPLDQQGKTALHFASTLASVTLVSAFVKLGLCSPIRGTQTGESPLISTIMVTNAMEKGNFKELLSEWLWPSLWLYDNKKWSFLHYLASQSAKKSEASKFYLNRILEFGLASSEEGYSVKNFLSKLCSDIIDLQDEMNGNTCLHLAAESESKWIIRVLIELDADITIANKTGLKPIDFDIVNEVLQEVKNDSFKYENDQDNYILELLRSSVKLHKRKIELGIADDADVEEDIQDMSIDADSVTNTTTNNNNNNNNTTNNKKSVKLEDQKFGSAKIFQSIQNLLSNTNTEYETLINSKKLHLKNLNQKLHDTTIVTANNRFISKKISEKLLYLDSLKLQMANITDRLEISSKEIPSGVDIDTEDENVKYDADEPFRIQSIYDQLESGVDPEKVTVDEDVMAKLPPLPILQARLNAYQEINKKIETELGTLLDYSELTSKFKKVVSFCTGVDINEVDELLDGLLEAVEGQQ</sequence>
<dbReference type="PANTHER" id="PTHR43828:SF3">
    <property type="entry name" value="CHROMO DOMAIN-CONTAINING PROTEIN"/>
    <property type="match status" value="1"/>
</dbReference>
<dbReference type="PROSITE" id="PS51299">
    <property type="entry name" value="HTH_APSES"/>
    <property type="match status" value="1"/>
</dbReference>
<evidence type="ECO:0000259" key="5">
    <source>
        <dbReference type="PROSITE" id="PS51299"/>
    </source>
</evidence>